<accession>A0A6J6JUI2</accession>
<evidence type="ECO:0000256" key="2">
    <source>
        <dbReference type="ARBA" id="ARBA00008184"/>
    </source>
</evidence>
<dbReference type="InterPro" id="IPR018085">
    <property type="entry name" value="Ura-DNA_Glyclase_AS"/>
</dbReference>
<dbReference type="GO" id="GO:0004844">
    <property type="term" value="F:uracil DNA N-glycosylase activity"/>
    <property type="evidence" value="ECO:0007669"/>
    <property type="project" value="UniProtKB-EC"/>
</dbReference>
<dbReference type="GO" id="GO:0097510">
    <property type="term" value="P:base-excision repair, AP site formation via deaminated base removal"/>
    <property type="evidence" value="ECO:0007669"/>
    <property type="project" value="TreeGrafter"/>
</dbReference>
<comment type="catalytic activity">
    <reaction evidence="1">
        <text>Hydrolyzes single-stranded DNA or mismatched double-stranded DNA and polynucleotides, releasing free uracil.</text>
        <dbReference type="EC" id="3.2.2.27"/>
    </reaction>
</comment>
<dbReference type="Gene3D" id="3.40.470.10">
    <property type="entry name" value="Uracil-DNA glycosylase-like domain"/>
    <property type="match status" value="1"/>
</dbReference>
<evidence type="ECO:0000256" key="4">
    <source>
        <dbReference type="ARBA" id="ARBA00022763"/>
    </source>
</evidence>
<dbReference type="PANTHER" id="PTHR11264">
    <property type="entry name" value="URACIL-DNA GLYCOSYLASE"/>
    <property type="match status" value="1"/>
</dbReference>
<evidence type="ECO:0000256" key="6">
    <source>
        <dbReference type="ARBA" id="ARBA00023204"/>
    </source>
</evidence>
<evidence type="ECO:0000256" key="5">
    <source>
        <dbReference type="ARBA" id="ARBA00022801"/>
    </source>
</evidence>
<name>A0A6J6JUI2_9ZZZZ</name>
<evidence type="ECO:0000256" key="1">
    <source>
        <dbReference type="ARBA" id="ARBA00001400"/>
    </source>
</evidence>
<dbReference type="NCBIfam" id="NF003589">
    <property type="entry name" value="PRK05254.1-2"/>
    <property type="match status" value="1"/>
</dbReference>
<dbReference type="SMART" id="SM00987">
    <property type="entry name" value="UreE_C"/>
    <property type="match status" value="1"/>
</dbReference>
<reference evidence="8" key="1">
    <citation type="submission" date="2020-05" db="EMBL/GenBank/DDBJ databases">
        <authorList>
            <person name="Chiriac C."/>
            <person name="Salcher M."/>
            <person name="Ghai R."/>
            <person name="Kavagutti S V."/>
        </authorList>
    </citation>
    <scope>NUCLEOTIDE SEQUENCE</scope>
</reference>
<feature type="domain" description="Uracil-DNA glycosylase-like" evidence="7">
    <location>
        <begin position="62"/>
        <end position="222"/>
    </location>
</feature>
<dbReference type="NCBIfam" id="NF003588">
    <property type="entry name" value="PRK05254.1-1"/>
    <property type="match status" value="1"/>
</dbReference>
<dbReference type="InterPro" id="IPR036895">
    <property type="entry name" value="Uracil-DNA_glycosylase-like_sf"/>
</dbReference>
<dbReference type="PROSITE" id="PS00130">
    <property type="entry name" value="U_DNA_GLYCOSYLASE"/>
    <property type="match status" value="1"/>
</dbReference>
<dbReference type="Pfam" id="PF03167">
    <property type="entry name" value="UDG"/>
    <property type="match status" value="1"/>
</dbReference>
<organism evidence="8">
    <name type="scientific">freshwater metagenome</name>
    <dbReference type="NCBI Taxonomy" id="449393"/>
    <lineage>
        <taxon>unclassified sequences</taxon>
        <taxon>metagenomes</taxon>
        <taxon>ecological metagenomes</taxon>
    </lineage>
</organism>
<evidence type="ECO:0000313" key="8">
    <source>
        <dbReference type="EMBL" id="CAB4640706.1"/>
    </source>
</evidence>
<keyword evidence="6" id="KW-0234">DNA repair</keyword>
<dbReference type="NCBIfam" id="NF003592">
    <property type="entry name" value="PRK05254.1-5"/>
    <property type="match status" value="1"/>
</dbReference>
<dbReference type="SUPFAM" id="SSF52141">
    <property type="entry name" value="Uracil-DNA glycosylase-like"/>
    <property type="match status" value="1"/>
</dbReference>
<dbReference type="CDD" id="cd10027">
    <property type="entry name" value="UDG-F1-like"/>
    <property type="match status" value="1"/>
</dbReference>
<evidence type="ECO:0000256" key="3">
    <source>
        <dbReference type="ARBA" id="ARBA00012030"/>
    </source>
</evidence>
<dbReference type="EMBL" id="CAEZWB010000011">
    <property type="protein sequence ID" value="CAB4640706.1"/>
    <property type="molecule type" value="Genomic_DNA"/>
</dbReference>
<dbReference type="AlphaFoldDB" id="A0A6J6JUI2"/>
<proteinExistence type="inferred from homology"/>
<dbReference type="FunFam" id="3.40.470.10:FF:000001">
    <property type="entry name" value="Uracil-DNA glycosylase"/>
    <property type="match status" value="1"/>
</dbReference>
<evidence type="ECO:0000259" key="7">
    <source>
        <dbReference type="SMART" id="SM00986"/>
    </source>
</evidence>
<dbReference type="NCBIfam" id="NF003591">
    <property type="entry name" value="PRK05254.1-4"/>
    <property type="match status" value="1"/>
</dbReference>
<dbReference type="HAMAP" id="MF_00148">
    <property type="entry name" value="UDG"/>
    <property type="match status" value="1"/>
</dbReference>
<sequence length="241" mass="26608">MAGVRPNVLTDSLVDDMPDRWHPQLAEEIAKPYWLQLQHFVHSEREQHDVFPPADLVFAALQLTPFNDVRVVILGQDPYHGEGQAHGLAFSVQDGVAIPPSLRNIFKELHSDLGIELSSSGNLQHWAQQGVLLLNTTLTVRSGMAASHHGRGWEAFTDAIISLLDSRAEPIVFVLWGAHAQEKQILIQSPHHTVITSSHPSPLSAHRGFLGSRPFSAINSALITHGSTAIDWRLPNHTNRA</sequence>
<dbReference type="PANTHER" id="PTHR11264:SF0">
    <property type="entry name" value="URACIL-DNA GLYCOSYLASE"/>
    <property type="match status" value="1"/>
</dbReference>
<comment type="similarity">
    <text evidence="2">Belongs to the uracil-DNA glycosylase (UDG) superfamily. UNG family.</text>
</comment>
<dbReference type="InterPro" id="IPR005122">
    <property type="entry name" value="Uracil-DNA_glycosylase-like"/>
</dbReference>
<keyword evidence="4" id="KW-0227">DNA damage</keyword>
<protein>
    <recommendedName>
        <fullName evidence="3">uracil-DNA glycosylase</fullName>
        <ecNumber evidence="3">3.2.2.27</ecNumber>
    </recommendedName>
</protein>
<dbReference type="EC" id="3.2.2.27" evidence="3"/>
<dbReference type="SMART" id="SM00986">
    <property type="entry name" value="UDG"/>
    <property type="match status" value="1"/>
</dbReference>
<dbReference type="NCBIfam" id="TIGR00628">
    <property type="entry name" value="ung"/>
    <property type="match status" value="1"/>
</dbReference>
<gene>
    <name evidence="8" type="ORF">UFOPK2166_00180</name>
</gene>
<dbReference type="InterPro" id="IPR002043">
    <property type="entry name" value="UDG_fam1"/>
</dbReference>
<keyword evidence="5" id="KW-0378">Hydrolase</keyword>